<protein>
    <recommendedName>
        <fullName evidence="5">Stress-induced-phosphoprotein 1</fullName>
    </recommendedName>
</protein>
<dbReference type="PANTHER" id="PTHR22904">
    <property type="entry name" value="TPR REPEAT CONTAINING PROTEIN"/>
    <property type="match status" value="1"/>
</dbReference>
<evidence type="ECO:0000256" key="1">
    <source>
        <dbReference type="ARBA" id="ARBA00004496"/>
    </source>
</evidence>
<sequence>MSADELKSKGNAALQAEQFDEAINFYTQAIQIDANNHILYSNRSAAYAKIGKYNESLDDAEKTINLKNDWPKGYSRKGAALELLNRYDDALKTYEQGLKFDPNNDQLKEALRHCKDNLETPLNFGGPQGMNPFADPKFLANLAMNPSTRNLLSDPEVQGLLKDLQKNPNDIAKLLNHPKASQLLGAMFSGMGGGASPFGGEEMEQEESKPQPTPEPKKPEPKPEPKDNLTPEQREAVKEKDLGNEAYKKKDFETALKHYERAIELDPINITYMTNKAAVFFEQNEIAKCIETCEKAIEVGRENKADFTLIAKAYARIGNAYYKQKDLKNAVKYYNHSLSEHRNPDILKKKQQIEKEIKEEELKAYVNPEEAEKEKNLGNEAFKKGDFPTAMRHYNEAIKRNPSDPKLFRNRALCYSKLMEFQLALNDCDHAIKLDANFVKAYVQKGAILTLMKEQGKAMSAYSKAIELQPDCQEAIDGYRACAMNSDPEEVRKRAMQDPEVQEILRDPAMRLILEQMQTDPKAVQDHLKNPEVKAKIQKLIEAGLIQVR</sequence>
<dbReference type="Pfam" id="PF00515">
    <property type="entry name" value="TPR_1"/>
    <property type="match status" value="2"/>
</dbReference>
<feature type="repeat" description="TPR" evidence="6">
    <location>
        <begin position="311"/>
        <end position="344"/>
    </location>
</feature>
<name>A0A814DQG4_9BILA</name>
<evidence type="ECO:0000256" key="5">
    <source>
        <dbReference type="ARBA" id="ARBA00026193"/>
    </source>
</evidence>
<evidence type="ECO:0000259" key="8">
    <source>
        <dbReference type="SMART" id="SM00727"/>
    </source>
</evidence>
<keyword evidence="2" id="KW-0963">Cytoplasm</keyword>
<dbReference type="AlphaFoldDB" id="A0A814DQG4"/>
<keyword evidence="4 6" id="KW-0802">TPR repeat</keyword>
<dbReference type="InterPro" id="IPR041243">
    <property type="entry name" value="STI1/HOP_DP"/>
</dbReference>
<evidence type="ECO:0000256" key="7">
    <source>
        <dbReference type="SAM" id="MobiDB-lite"/>
    </source>
</evidence>
<keyword evidence="3" id="KW-0677">Repeat</keyword>
<proteinExistence type="predicted"/>
<feature type="region of interest" description="Disordered" evidence="7">
    <location>
        <begin position="186"/>
        <end position="244"/>
    </location>
</feature>
<dbReference type="GO" id="GO:0005737">
    <property type="term" value="C:cytoplasm"/>
    <property type="evidence" value="ECO:0007669"/>
    <property type="project" value="UniProtKB-SubCell"/>
</dbReference>
<keyword evidence="10" id="KW-1185">Reference proteome</keyword>
<feature type="compositionally biased region" description="Basic and acidic residues" evidence="7">
    <location>
        <begin position="215"/>
        <end position="244"/>
    </location>
</feature>
<dbReference type="OrthoDB" id="2423701at2759"/>
<dbReference type="PANTHER" id="PTHR22904:SF523">
    <property type="entry name" value="STRESS-INDUCED-PHOSPHOPROTEIN 1"/>
    <property type="match status" value="1"/>
</dbReference>
<dbReference type="InterPro" id="IPR011990">
    <property type="entry name" value="TPR-like_helical_dom_sf"/>
</dbReference>
<dbReference type="InterPro" id="IPR019734">
    <property type="entry name" value="TPR_rpt"/>
</dbReference>
<feature type="repeat" description="TPR" evidence="6">
    <location>
        <begin position="371"/>
        <end position="404"/>
    </location>
</feature>
<dbReference type="Gene3D" id="1.10.260.100">
    <property type="match status" value="2"/>
</dbReference>
<dbReference type="GO" id="GO:0051879">
    <property type="term" value="F:Hsp90 protein binding"/>
    <property type="evidence" value="ECO:0007669"/>
    <property type="project" value="TreeGrafter"/>
</dbReference>
<gene>
    <name evidence="9" type="ORF">OXX778_LOCUS14282</name>
</gene>
<dbReference type="SMART" id="SM00727">
    <property type="entry name" value="STI1"/>
    <property type="match status" value="2"/>
</dbReference>
<feature type="repeat" description="TPR" evidence="6">
    <location>
        <begin position="439"/>
        <end position="472"/>
    </location>
</feature>
<dbReference type="Gene3D" id="1.25.40.10">
    <property type="entry name" value="Tetratricopeptide repeat domain"/>
    <property type="match status" value="3"/>
</dbReference>
<dbReference type="EMBL" id="CAJNOC010002912">
    <property type="protein sequence ID" value="CAF0957712.1"/>
    <property type="molecule type" value="Genomic_DNA"/>
</dbReference>
<dbReference type="Pfam" id="PF13414">
    <property type="entry name" value="TPR_11"/>
    <property type="match status" value="1"/>
</dbReference>
<feature type="repeat" description="TPR" evidence="6">
    <location>
        <begin position="236"/>
        <end position="269"/>
    </location>
</feature>
<dbReference type="PROSITE" id="PS50005">
    <property type="entry name" value="TPR"/>
    <property type="match status" value="6"/>
</dbReference>
<evidence type="ECO:0000256" key="6">
    <source>
        <dbReference type="PROSITE-ProRule" id="PRU00339"/>
    </source>
</evidence>
<comment type="subcellular location">
    <subcellularLocation>
        <location evidence="1">Cytoplasm</location>
    </subcellularLocation>
</comment>
<evidence type="ECO:0000313" key="9">
    <source>
        <dbReference type="EMBL" id="CAF0957712.1"/>
    </source>
</evidence>
<dbReference type="SMART" id="SM00028">
    <property type="entry name" value="TPR"/>
    <property type="match status" value="9"/>
</dbReference>
<dbReference type="SUPFAM" id="SSF48452">
    <property type="entry name" value="TPR-like"/>
    <property type="match status" value="3"/>
</dbReference>
<accession>A0A814DQG4</accession>
<dbReference type="FunFam" id="1.25.40.10:FF:000010">
    <property type="entry name" value="Stress-induced phosphoprotein 1"/>
    <property type="match status" value="1"/>
</dbReference>
<feature type="repeat" description="TPR" evidence="6">
    <location>
        <begin position="71"/>
        <end position="104"/>
    </location>
</feature>
<dbReference type="FunFam" id="1.25.40.10:FF:000027">
    <property type="entry name" value="stress-induced-phosphoprotein 1 isoform X1"/>
    <property type="match status" value="1"/>
</dbReference>
<dbReference type="Pfam" id="PF17830">
    <property type="entry name" value="STI1-HOP_DP"/>
    <property type="match status" value="2"/>
</dbReference>
<feature type="repeat" description="TPR" evidence="6">
    <location>
        <begin position="3"/>
        <end position="36"/>
    </location>
</feature>
<evidence type="ECO:0000256" key="2">
    <source>
        <dbReference type="ARBA" id="ARBA00022490"/>
    </source>
</evidence>
<dbReference type="Pfam" id="PF13181">
    <property type="entry name" value="TPR_8"/>
    <property type="match status" value="3"/>
</dbReference>
<evidence type="ECO:0000256" key="4">
    <source>
        <dbReference type="ARBA" id="ARBA00022803"/>
    </source>
</evidence>
<dbReference type="FunFam" id="1.25.40.10:FF:000020">
    <property type="entry name" value="Stress-induced phosphoprotein 1"/>
    <property type="match status" value="1"/>
</dbReference>
<dbReference type="InterPro" id="IPR006636">
    <property type="entry name" value="STI1_HS-bd"/>
</dbReference>
<dbReference type="FunFam" id="1.10.260.100:FF:000002">
    <property type="entry name" value="Stress-induced-phosphoprotein 1 (Hsp70/Hsp90-organizing)"/>
    <property type="match status" value="1"/>
</dbReference>
<reference evidence="9" key="1">
    <citation type="submission" date="2021-02" db="EMBL/GenBank/DDBJ databases">
        <authorList>
            <person name="Nowell W R."/>
        </authorList>
    </citation>
    <scope>NUCLEOTIDE SEQUENCE</scope>
    <source>
        <strain evidence="9">Ploen Becks lab</strain>
    </source>
</reference>
<dbReference type="Proteomes" id="UP000663879">
    <property type="component" value="Unassembled WGS sequence"/>
</dbReference>
<evidence type="ECO:0000256" key="3">
    <source>
        <dbReference type="ARBA" id="ARBA00022737"/>
    </source>
</evidence>
<feature type="domain" description="STI1" evidence="8">
    <location>
        <begin position="145"/>
        <end position="184"/>
    </location>
</feature>
<comment type="caution">
    <text evidence="9">The sequence shown here is derived from an EMBL/GenBank/DDBJ whole genome shotgun (WGS) entry which is preliminary data.</text>
</comment>
<organism evidence="9 10">
    <name type="scientific">Brachionus calyciflorus</name>
    <dbReference type="NCBI Taxonomy" id="104777"/>
    <lineage>
        <taxon>Eukaryota</taxon>
        <taxon>Metazoa</taxon>
        <taxon>Spiralia</taxon>
        <taxon>Gnathifera</taxon>
        <taxon>Rotifera</taxon>
        <taxon>Eurotatoria</taxon>
        <taxon>Monogononta</taxon>
        <taxon>Pseudotrocha</taxon>
        <taxon>Ploima</taxon>
        <taxon>Brachionidae</taxon>
        <taxon>Brachionus</taxon>
    </lineage>
</organism>
<evidence type="ECO:0000313" key="10">
    <source>
        <dbReference type="Proteomes" id="UP000663879"/>
    </source>
</evidence>
<feature type="domain" description="STI1" evidence="8">
    <location>
        <begin position="498"/>
        <end position="537"/>
    </location>
</feature>